<feature type="coiled-coil region" evidence="8">
    <location>
        <begin position="1248"/>
        <end position="1307"/>
    </location>
</feature>
<feature type="coiled-coil region" evidence="8">
    <location>
        <begin position="819"/>
        <end position="965"/>
    </location>
</feature>
<feature type="region of interest" description="Disordered" evidence="9">
    <location>
        <begin position="2456"/>
        <end position="2492"/>
    </location>
</feature>
<dbReference type="FunFam" id="3.40.850.10:FF:000177">
    <property type="entry name" value="Kinesin-like protein"/>
    <property type="match status" value="1"/>
</dbReference>
<dbReference type="GO" id="GO:0003777">
    <property type="term" value="F:microtubule motor activity"/>
    <property type="evidence" value="ECO:0007669"/>
    <property type="project" value="InterPro"/>
</dbReference>
<feature type="coiled-coil region" evidence="8">
    <location>
        <begin position="1710"/>
        <end position="1772"/>
    </location>
</feature>
<evidence type="ECO:0000256" key="5">
    <source>
        <dbReference type="ARBA" id="ARBA00023175"/>
    </source>
</evidence>
<evidence type="ECO:0000256" key="3">
    <source>
        <dbReference type="ARBA" id="ARBA00022840"/>
    </source>
</evidence>
<feature type="region of interest" description="Disordered" evidence="9">
    <location>
        <begin position="2915"/>
        <end position="2934"/>
    </location>
</feature>
<evidence type="ECO:0000256" key="6">
    <source>
        <dbReference type="ARBA" id="ARBA00023212"/>
    </source>
</evidence>
<accession>A0A9P0XFC4</accession>
<feature type="coiled-coil region" evidence="8">
    <location>
        <begin position="2693"/>
        <end position="2793"/>
    </location>
</feature>
<dbReference type="GO" id="GO:0007018">
    <property type="term" value="P:microtubule-based movement"/>
    <property type="evidence" value="ECO:0007669"/>
    <property type="project" value="InterPro"/>
</dbReference>
<dbReference type="PANTHER" id="PTHR47968">
    <property type="entry name" value="CENTROMERE PROTEIN E"/>
    <property type="match status" value="1"/>
</dbReference>
<dbReference type="PRINTS" id="PR00380">
    <property type="entry name" value="KINESINHEAVY"/>
</dbReference>
<dbReference type="InterPro" id="IPR001315">
    <property type="entry name" value="CARD"/>
</dbReference>
<dbReference type="InterPro" id="IPR019821">
    <property type="entry name" value="Kinesin_motor_CS"/>
</dbReference>
<evidence type="ECO:0000256" key="1">
    <source>
        <dbReference type="ARBA" id="ARBA00004245"/>
    </source>
</evidence>
<dbReference type="InterPro" id="IPR036961">
    <property type="entry name" value="Kinesin_motor_dom_sf"/>
</dbReference>
<gene>
    <name evidence="12" type="ORF">PIBRA_LOCUS12306</name>
</gene>
<keyword evidence="3 7" id="KW-0067">ATP-binding</keyword>
<keyword evidence="6" id="KW-0963">Cytoplasm</keyword>
<evidence type="ECO:0000259" key="10">
    <source>
        <dbReference type="PROSITE" id="PS50067"/>
    </source>
</evidence>
<evidence type="ECO:0000256" key="8">
    <source>
        <dbReference type="SAM" id="Coils"/>
    </source>
</evidence>
<dbReference type="GO" id="GO:0008017">
    <property type="term" value="F:microtubule binding"/>
    <property type="evidence" value="ECO:0007669"/>
    <property type="project" value="InterPro"/>
</dbReference>
<keyword evidence="6" id="KW-0206">Cytoskeleton</keyword>
<evidence type="ECO:0000313" key="13">
    <source>
        <dbReference type="Proteomes" id="UP001152562"/>
    </source>
</evidence>
<dbReference type="PROSITE" id="PS50209">
    <property type="entry name" value="CARD"/>
    <property type="match status" value="1"/>
</dbReference>
<organism evidence="12 13">
    <name type="scientific">Pieris brassicae</name>
    <name type="common">White butterfly</name>
    <name type="synonym">Large white butterfly</name>
    <dbReference type="NCBI Taxonomy" id="7116"/>
    <lineage>
        <taxon>Eukaryota</taxon>
        <taxon>Metazoa</taxon>
        <taxon>Ecdysozoa</taxon>
        <taxon>Arthropoda</taxon>
        <taxon>Hexapoda</taxon>
        <taxon>Insecta</taxon>
        <taxon>Pterygota</taxon>
        <taxon>Neoptera</taxon>
        <taxon>Endopterygota</taxon>
        <taxon>Lepidoptera</taxon>
        <taxon>Glossata</taxon>
        <taxon>Ditrysia</taxon>
        <taxon>Papilionoidea</taxon>
        <taxon>Pieridae</taxon>
        <taxon>Pierinae</taxon>
        <taxon>Pieris</taxon>
    </lineage>
</organism>
<dbReference type="SMART" id="SM00129">
    <property type="entry name" value="KISc"/>
    <property type="match status" value="1"/>
</dbReference>
<dbReference type="PANTHER" id="PTHR47968:SF75">
    <property type="entry name" value="CENTROMERE-ASSOCIATED PROTEIN E"/>
    <property type="match status" value="1"/>
</dbReference>
<evidence type="ECO:0000259" key="11">
    <source>
        <dbReference type="PROSITE" id="PS50209"/>
    </source>
</evidence>
<feature type="coiled-coil region" evidence="8">
    <location>
        <begin position="2171"/>
        <end position="2198"/>
    </location>
</feature>
<dbReference type="SUPFAM" id="SSF52540">
    <property type="entry name" value="P-loop containing nucleoside triphosphate hydrolases"/>
    <property type="match status" value="1"/>
</dbReference>
<dbReference type="EMBL" id="CALOZG010000075">
    <property type="protein sequence ID" value="CAH4036518.1"/>
    <property type="molecule type" value="Genomic_DNA"/>
</dbReference>
<keyword evidence="5 7" id="KW-0505">Motor protein</keyword>
<dbReference type="GO" id="GO:0005524">
    <property type="term" value="F:ATP binding"/>
    <property type="evidence" value="ECO:0007669"/>
    <property type="project" value="UniProtKB-UniRule"/>
</dbReference>
<dbReference type="PROSITE" id="PS50067">
    <property type="entry name" value="KINESIN_MOTOR_2"/>
    <property type="match status" value="1"/>
</dbReference>
<feature type="compositionally biased region" description="Basic and acidic residues" evidence="9">
    <location>
        <begin position="2525"/>
        <end position="2543"/>
    </location>
</feature>
<feature type="coiled-coil region" evidence="8">
    <location>
        <begin position="2848"/>
        <end position="2875"/>
    </location>
</feature>
<feature type="coiled-coil region" evidence="8">
    <location>
        <begin position="1001"/>
        <end position="1035"/>
    </location>
</feature>
<dbReference type="PROSITE" id="PS00411">
    <property type="entry name" value="KINESIN_MOTOR_1"/>
    <property type="match status" value="1"/>
</dbReference>
<feature type="domain" description="Kinesin motor" evidence="10">
    <location>
        <begin position="4"/>
        <end position="324"/>
    </location>
</feature>
<dbReference type="GO" id="GO:0000278">
    <property type="term" value="P:mitotic cell cycle"/>
    <property type="evidence" value="ECO:0007669"/>
    <property type="project" value="TreeGrafter"/>
</dbReference>
<evidence type="ECO:0000256" key="9">
    <source>
        <dbReference type="SAM" id="MobiDB-lite"/>
    </source>
</evidence>
<feature type="coiled-coil region" evidence="8">
    <location>
        <begin position="1185"/>
        <end position="1219"/>
    </location>
</feature>
<dbReference type="Proteomes" id="UP001152562">
    <property type="component" value="Unassembled WGS sequence"/>
</dbReference>
<feature type="compositionally biased region" description="Basic and acidic residues" evidence="9">
    <location>
        <begin position="2456"/>
        <end position="2470"/>
    </location>
</feature>
<evidence type="ECO:0000256" key="7">
    <source>
        <dbReference type="PROSITE-ProRule" id="PRU00283"/>
    </source>
</evidence>
<dbReference type="InterPro" id="IPR027640">
    <property type="entry name" value="Kinesin-like_fam"/>
</dbReference>
<feature type="coiled-coil region" evidence="8">
    <location>
        <begin position="1373"/>
        <end position="1421"/>
    </location>
</feature>
<evidence type="ECO:0008006" key="14">
    <source>
        <dbReference type="Google" id="ProtNLM"/>
    </source>
</evidence>
<feature type="compositionally biased region" description="Basic and acidic residues" evidence="9">
    <location>
        <begin position="2557"/>
        <end position="2578"/>
    </location>
</feature>
<protein>
    <recommendedName>
        <fullName evidence="14">Kinesin motor domain-containing protein</fullName>
    </recommendedName>
</protein>
<feature type="domain" description="CARD" evidence="11">
    <location>
        <begin position="2399"/>
        <end position="2456"/>
    </location>
</feature>
<name>A0A9P0XFC4_PIEBR</name>
<proteinExistence type="inferred from homology"/>
<feature type="compositionally biased region" description="Basic and acidic residues" evidence="9">
    <location>
        <begin position="2480"/>
        <end position="2492"/>
    </location>
</feature>
<comment type="similarity">
    <text evidence="7">Belongs to the TRAFAC class myosin-kinesin ATPase superfamily. Kinesin family.</text>
</comment>
<feature type="binding site" evidence="7">
    <location>
        <begin position="87"/>
        <end position="94"/>
    </location>
    <ligand>
        <name>ATP</name>
        <dbReference type="ChEBI" id="CHEBI:30616"/>
    </ligand>
</feature>
<comment type="subcellular location">
    <subcellularLocation>
        <location evidence="1">Cytoplasm</location>
        <location evidence="1">Cytoskeleton</location>
    </subcellularLocation>
</comment>
<comment type="caution">
    <text evidence="12">The sequence shown here is derived from an EMBL/GenBank/DDBJ whole genome shotgun (WGS) entry which is preliminary data.</text>
</comment>
<reference evidence="12" key="1">
    <citation type="submission" date="2022-05" db="EMBL/GenBank/DDBJ databases">
        <authorList>
            <person name="Okamura Y."/>
        </authorList>
    </citation>
    <scope>NUCLEOTIDE SEQUENCE</scope>
</reference>
<keyword evidence="2 7" id="KW-0547">Nucleotide-binding</keyword>
<keyword evidence="4 8" id="KW-0175">Coiled coil</keyword>
<dbReference type="Gene3D" id="3.40.850.10">
    <property type="entry name" value="Kinesin motor domain"/>
    <property type="match status" value="1"/>
</dbReference>
<feature type="coiled-coil region" evidence="8">
    <location>
        <begin position="703"/>
        <end position="737"/>
    </location>
</feature>
<feature type="coiled-coil region" evidence="8">
    <location>
        <begin position="2271"/>
        <end position="2319"/>
    </location>
</feature>
<sequence length="2934" mass="335115">MSDNIKVVVKVRPLIPREIEDKLFYQWRVKNTTLYQIDQNGKDCGQNFTFDNVYDKDAKTSEVYNDIAKPIVEAAIAGINGTIFAYGQTSSGKTHTMTGTDDSPGIIHLAVLNLFDLIRKIPDRDFLLRVSFVEIYNETLIDLLDVTKNIKICDTHNGVKVDTTEKVTASPGEVLEFMKQGEANRQTASTNMNDKSSRSHSIFQITIESREHTEDEEEVGSVNISQLNLVDLAGSERAGQTGATGIRFKEGTHINKSLSVLALVIKQLSEGQNKHVSYRDSKLTRILQNSLGGNAKTSIICAVTPAVVEETISTLQFACRAKAIKNRPEVNAVATSSSMIQNLTKQLCALKTALENKRNVEQDNCNLQKQIAHLQKLILNGFHQRSSSDLISGAKRKLCPPRRMTISTLHPIQEDPTPSIPKFCTPSLKYNAFLIPGGSDFAPISSASLSCLTEEPARAITPPFRDKKVNFNEEIIELDSDDDTPTDVQTCSPYHNCYDSSKTPPCVMRRNYKEAEKKYKEIVKFTEIEKIYPPDTIDLIKKLEEKTLALFKVEESLNTLTDVCNEKDKHIEQLQATITQAELELKNITTAKSDLDAHCVQYQTQLTDWEVSYDTLMKKSKNREKELLSLLEEHSTKKENGKEKEMKETGTMYSPLKSQHQNDLYCVCRNTESDSSESDLASKQIRDMAAELEAQIVLKDQTIIELQATISAHKHNIETLENVNRETKEMLAGYRQNVLLKESENDILKSKISDLNSLVESQKSEINTFNSDIDSYNTVMQDFQEKLLHKNKLLISNSIVDDKDIEALIAMEESFIANNENIRNIINSLKNILHNKNEEIEKLKASLTNEEQSCKDTNNYHEEIKIIKKELEENQNTNTKYLIEIEKLKEQNGDLISTISTLEEKYTVQEEIFKSKTIQLESEIKTLEETIQSKENIISSFINENNKTQEDLNLAKLTLNKLRDVITLLSGNIEGIPDMLDDFASVFKVFGDNLNTLECVVQNGIEDKKCLQELINKHEKEIIKLHEALENASEIVDSASKDFIGCIQNSSVADKENAKFKLASKIKTLLDEVKYMQDNYLQNINSKDTEINNLRSDIIVTVSKLNDKSKELECKSQELQAVLVGHDKILHGVVNKIMDLVLELKIENTSFEGLKSTTSPELIYDYINKLASEIRTIQAKNESNNSNTLQVIADATAKIKQLNEENLKLSNALSQVKKENSTLCEEIVSIKTNKEDIIVNLTTSNKALGKLQNDLEAKSSEIDVLQNKALEWKEQFLNLDTTMKEELDKLEFENSQLKRELERLSSNESIVVEKSNFNVVNKAQENSEDVLDLKSPPSLLTICCDTILDAIQPSENETSACPSTSNTSLCDSKVQLSCRCDQLQSKVEILQIENDNFKMSLHNLQDYNESLVLELEEAKGELLLLLDLTHELQRKIVNHRTNLSTLTATTYAENISLSSQLRSLQHYHSLFYKACEKDIPEVKKELQELMALLKTGNALPNESCRRYSLPTALENSAIQPSKCESMLDGDLLMLDTNITLTTCDNTLTGHEQSCFDATQSSIDVGCQTNNCSEITEIQNPSIHEDTTRKILQNVETLKLENHKLREIVEEYELIKQNKLKYVDSQCSPIKLVNFIKDCEKCLELQDSIKIHSDIFNENDTLRRQLAEITSLKDDLEAKYKTSVAELASTEALFTKLKNFEKDLSTKSHEISKLTSLINTKNKELDKLQEENDSLSNQVIDNIYENETLKKEIDSLKQNNLEVSQKHAKLQEAYDILDDEHFNSPDFQDKCQECIKKDDIIKSLQSTVSVSRYNKICTLQSELHAGKEDCNELKNEVTNIKNHLDKSNISIVQAMDLDESIGDSNLLSLKKCDIDNKFNMPDLPKERPLDIYTLDKVDCVNYCIENTGLDEESFTCDMKIIDVMKLLYTNILTKHNNEIENLVNKLKDFEESKLALQTEFNNLIHNQEKIQKEINEKNVYLQAMVNVVANIKNNLSGINKAINESELSEVLDLYKNSFFKFIDKELSLSSLETFDCILNLIDEKHRLEMLKLSEGNNSHQTISENLIMLNKELETARSDLLNKEKEYNLLRLHNEKIFEINNCVTLNIVKKEKFLHDTTNEIYQDLVSKNLINKEIINGSMPFNEIIPIMFKCATQHQQSINEENTKLTLEINTMKVSLDEKNREIDILQEEMSNVSKINAQFSEALNDKEAQLKEQISVHDILKCTYDKKVEENNTNLIIITNLTDQINIIKETIKQKDFDLQALQSQLHSQQQNSQIAEVVKELQKYKEDIDKLNSLNNILSQEKESASVELQKANDIIKQNKLDLDKITSDMLILKEAVDQSSNDMESLRIQSTTLLDQNKLLKEEIKEKTKEFSRLETNIKTYQKSAEFQCKMISRLKKEKADIEKSNIEYIEKLSELKALLDELKSKDALHAEEVNTLKNIKASLENRISELEKDQSKRISNDVKGNKSRRQSLYDSHRTFSENDDDPKKVEALFGSRKCDDLFMDVDEGSNRSTPIRFSKGRDSLASSRHEQSEEEGSRASSVQASRRRRQSIHDAYRGALDTSRRHSVDRNNDSLGSDSGSEVSKLRKQLTVCQEELEEWKEKFREVDEECEICAQYLRERDEQCRQLKVDKRSLEITIEELKVKVQGVNVSKTSSVDIAVNTEEDWANLHSVVVDRMSYDAEVEKNKKLSRTIEDLRYQKQELTNTLTRMQKSIEKKTTKDRDLEAIRSELKSCQRELDEVKVRNRELDEECETCSEYLKERDEQIKKLKEAKKALEIKLMDYEDSSICLSVRKKRQTLHDHNRQSNGELVDAATETCADLNVQPERGENSKEAEMYSKEFKRLKFTVEKLTQQKVTLEQQVAAMTASTPLYVSTGSSIVQQQQFSDVIKENQKLKTLNSKLTKICRKMKSQNTNRENEDPADEINM</sequence>
<dbReference type="InterPro" id="IPR027417">
    <property type="entry name" value="P-loop_NTPase"/>
</dbReference>
<dbReference type="Pfam" id="PF00225">
    <property type="entry name" value="Kinesin"/>
    <property type="match status" value="1"/>
</dbReference>
<evidence type="ECO:0000313" key="12">
    <source>
        <dbReference type="EMBL" id="CAH4036518.1"/>
    </source>
</evidence>
<dbReference type="GO" id="GO:0042981">
    <property type="term" value="P:regulation of apoptotic process"/>
    <property type="evidence" value="ECO:0007669"/>
    <property type="project" value="InterPro"/>
</dbReference>
<dbReference type="InterPro" id="IPR001752">
    <property type="entry name" value="Kinesin_motor_dom"/>
</dbReference>
<evidence type="ECO:0000256" key="4">
    <source>
        <dbReference type="ARBA" id="ARBA00023054"/>
    </source>
</evidence>
<keyword evidence="13" id="KW-1185">Reference proteome</keyword>
<evidence type="ECO:0000256" key="2">
    <source>
        <dbReference type="ARBA" id="ARBA00022741"/>
    </source>
</evidence>
<feature type="coiled-coil region" evidence="8">
    <location>
        <begin position="1931"/>
        <end position="1958"/>
    </location>
</feature>
<feature type="coiled-coil region" evidence="8">
    <location>
        <begin position="2589"/>
        <end position="2651"/>
    </location>
</feature>
<feature type="region of interest" description="Disordered" evidence="9">
    <location>
        <begin position="2509"/>
        <end position="2587"/>
    </location>
</feature>
<feature type="coiled-coil region" evidence="8">
    <location>
        <begin position="564"/>
        <end position="591"/>
    </location>
</feature>
<dbReference type="GO" id="GO:0005874">
    <property type="term" value="C:microtubule"/>
    <property type="evidence" value="ECO:0007669"/>
    <property type="project" value="TreeGrafter"/>
</dbReference>